<comment type="caution">
    <text evidence="2">The sequence shown here is derived from an EMBL/GenBank/DDBJ whole genome shotgun (WGS) entry which is preliminary data.</text>
</comment>
<evidence type="ECO:0000313" key="2">
    <source>
        <dbReference type="EMBL" id="KKM16014.1"/>
    </source>
</evidence>
<proteinExistence type="predicted"/>
<keyword evidence="1" id="KW-0812">Transmembrane</keyword>
<dbReference type="EMBL" id="LAZR01014772">
    <property type="protein sequence ID" value="KKM16014.1"/>
    <property type="molecule type" value="Genomic_DNA"/>
</dbReference>
<gene>
    <name evidence="2" type="ORF">LCGC14_1690130</name>
</gene>
<organism evidence="2">
    <name type="scientific">marine sediment metagenome</name>
    <dbReference type="NCBI Taxonomy" id="412755"/>
    <lineage>
        <taxon>unclassified sequences</taxon>
        <taxon>metagenomes</taxon>
        <taxon>ecological metagenomes</taxon>
    </lineage>
</organism>
<dbReference type="AlphaFoldDB" id="A0A0F9I8Q3"/>
<name>A0A0F9I8Q3_9ZZZZ</name>
<keyword evidence="1" id="KW-1133">Transmembrane helix</keyword>
<feature type="transmembrane region" description="Helical" evidence="1">
    <location>
        <begin position="12"/>
        <end position="35"/>
    </location>
</feature>
<protein>
    <submittedName>
        <fullName evidence="2">Uncharacterized protein</fullName>
    </submittedName>
</protein>
<reference evidence="2" key="1">
    <citation type="journal article" date="2015" name="Nature">
        <title>Complex archaea that bridge the gap between prokaryotes and eukaryotes.</title>
        <authorList>
            <person name="Spang A."/>
            <person name="Saw J.H."/>
            <person name="Jorgensen S.L."/>
            <person name="Zaremba-Niedzwiedzka K."/>
            <person name="Martijn J."/>
            <person name="Lind A.E."/>
            <person name="van Eijk R."/>
            <person name="Schleper C."/>
            <person name="Guy L."/>
            <person name="Ettema T.J."/>
        </authorList>
    </citation>
    <scope>NUCLEOTIDE SEQUENCE</scope>
</reference>
<accession>A0A0F9I8Q3</accession>
<keyword evidence="1" id="KW-0472">Membrane</keyword>
<evidence type="ECO:0000256" key="1">
    <source>
        <dbReference type="SAM" id="Phobius"/>
    </source>
</evidence>
<sequence>MINGNITAILAYLKLPTIAVASAGGLMLIATAFGFSVTSPGAAMEDFKVDHNVTHEVIDTALLDIGQHMEVQQSLLEGLTRSECIRETKENLERAGMIQACDDLGIAR</sequence>